<proteinExistence type="evidence at protein level"/>
<evidence type="ECO:0000313" key="2">
    <source>
        <dbReference type="Ensembl" id="ENSMUSP00000146690.2"/>
    </source>
</evidence>
<reference evidence="2" key="5">
    <citation type="submission" date="2025-08" db="UniProtKB">
        <authorList>
            <consortium name="Ensembl"/>
        </authorList>
    </citation>
    <scope>IDENTIFICATION</scope>
    <source>
        <strain evidence="2">C57BL/6J</strain>
    </source>
</reference>
<reference evidence="2 4" key="4">
    <citation type="journal article" date="2011" name="PLoS Biol.">
        <title>Modernizing reference genome assemblies.</title>
        <authorList>
            <person name="Church D.M."/>
            <person name="Schneider V.A."/>
            <person name="Graves T."/>
            <person name="Auger K."/>
            <person name="Cunningham F."/>
            <person name="Bouk N."/>
            <person name="Chen H.C."/>
            <person name="Agarwala R."/>
            <person name="McLaren W.M."/>
            <person name="Ritchie G.R."/>
            <person name="Albracht D."/>
            <person name="Kremitzki M."/>
            <person name="Rock S."/>
            <person name="Kotkiewicz H."/>
            <person name="Kremitzki C."/>
            <person name="Wollam A."/>
            <person name="Trani L."/>
            <person name="Fulton L."/>
            <person name="Fulton R."/>
            <person name="Matthews L."/>
            <person name="Whitehead S."/>
            <person name="Chow W."/>
            <person name="Torrance J."/>
            <person name="Dunn M."/>
            <person name="Harden G."/>
            <person name="Threadgold G."/>
            <person name="Wood J."/>
            <person name="Collins J."/>
            <person name="Heath P."/>
            <person name="Griffiths G."/>
            <person name="Pelan S."/>
            <person name="Grafham D."/>
            <person name="Eichler E.E."/>
            <person name="Weinstock G."/>
            <person name="Mardis E.R."/>
            <person name="Wilson R.K."/>
            <person name="Howe K."/>
            <person name="Flicek P."/>
            <person name="Hubbard T."/>
        </authorList>
    </citation>
    <scope>NUCLEOTIDE SEQUENCE [LARGE SCALE GENOMIC DNA]</scope>
    <source>
        <strain evidence="2 4">C57BL/6J</strain>
    </source>
</reference>
<keyword evidence="5 6" id="KW-1267">Proteomics identification</keyword>
<reference evidence="7" key="1">
    <citation type="journal article" date="2007" name="Proc. Natl. Acad. Sci. U.S.A.">
        <title>Large-scale phosphorylation analysis of mouse liver.</title>
        <authorList>
            <person name="Villen J."/>
            <person name="Beausoleil S.A."/>
            <person name="Gerber S.A."/>
            <person name="Gygi S.P."/>
        </authorList>
    </citation>
    <scope>IDENTIFICATION BY MASS SPECTROMETRY [LARGE SCALE ANALYSIS]</scope>
</reference>
<evidence type="ECO:0007829" key="5">
    <source>
        <dbReference type="PeptideAtlas" id="A0A140LI64"/>
    </source>
</evidence>
<evidence type="ECO:0000256" key="1">
    <source>
        <dbReference type="SAM" id="MobiDB-lite"/>
    </source>
</evidence>
<dbReference type="ExpressionAtlas" id="A0A140LI64">
    <property type="expression patterns" value="baseline and differential"/>
</dbReference>
<dbReference type="PANTHER" id="PTHR13924:SF11">
    <property type="entry name" value="TRANSFORMING ACIDIC COILED-COIL-CONTAINING PROTEIN 2"/>
    <property type="match status" value="1"/>
</dbReference>
<feature type="compositionally biased region" description="Polar residues" evidence="1">
    <location>
        <begin position="13"/>
        <end position="35"/>
    </location>
</feature>
<name>A0A140LI64_MOUSE</name>
<organism evidence="2 4">
    <name type="scientific">Mus musculus</name>
    <name type="common">Mouse</name>
    <dbReference type="NCBI Taxonomy" id="10090"/>
    <lineage>
        <taxon>Eukaryota</taxon>
        <taxon>Metazoa</taxon>
        <taxon>Chordata</taxon>
        <taxon>Craniata</taxon>
        <taxon>Vertebrata</taxon>
        <taxon>Euteleostomi</taxon>
        <taxon>Mammalia</taxon>
        <taxon>Eutheria</taxon>
        <taxon>Euarchontoglires</taxon>
        <taxon>Glires</taxon>
        <taxon>Rodentia</taxon>
        <taxon>Myomorpha</taxon>
        <taxon>Muroidea</taxon>
        <taxon>Muridae</taxon>
        <taxon>Murinae</taxon>
        <taxon>Mus</taxon>
        <taxon>Mus</taxon>
    </lineage>
</organism>
<reference evidence="2" key="6">
    <citation type="submission" date="2025-09" db="UniProtKB">
        <authorList>
            <consortium name="Ensembl"/>
        </authorList>
    </citation>
    <scope>IDENTIFICATION</scope>
    <source>
        <strain evidence="2">C57BL/6J</strain>
    </source>
</reference>
<dbReference type="PANTHER" id="PTHR13924">
    <property type="entry name" value="TRANSFORMING ACIDIC COILED-COIL CONTAINING PROTEIN 1/2"/>
    <property type="match status" value="1"/>
</dbReference>
<evidence type="ECO:0007829" key="6">
    <source>
        <dbReference type="ProteomicsDB" id="A0A140LI64"/>
    </source>
</evidence>
<evidence type="ECO:0000313" key="3">
    <source>
        <dbReference type="MGI" id="MGI:1928899"/>
    </source>
</evidence>
<dbReference type="AGR" id="MGI:1928899"/>
<dbReference type="Ensembl" id="ENSMUST00000207789.2">
    <property type="protein sequence ID" value="ENSMUSP00000146690.2"/>
    <property type="gene ID" value="ENSMUSG00000030852.19"/>
</dbReference>
<evidence type="ECO:0000313" key="4">
    <source>
        <dbReference type="Proteomes" id="UP000000589"/>
    </source>
</evidence>
<feature type="compositionally biased region" description="Pro residues" evidence="1">
    <location>
        <begin position="151"/>
        <end position="176"/>
    </location>
</feature>
<sequence>MGNENSTSDHQRTSSVQSPRSLQPPGKSQSLQKQQGDLPGSCAGSIPGTDDVIQPAAPVDPGHPPLADSSHHGDAVSSVSTHLTVQSASPSAARASPAPLAPEHTASAPSAAGPGVEVTPTASPQHLAKNEPRSSDSEEAFETPESTTPVKAPPAPPPPPPEVTPEPEVIDPPAPEEPGCISEPPVVVPDGPRSSESVEGSPFRPSHSSSAVFDEDKPIASSGTYNLDFDSIELVDNFQSLEPCSADSKGQECKP</sequence>
<feature type="compositionally biased region" description="Polar residues" evidence="1">
    <location>
        <begin position="77"/>
        <end position="86"/>
    </location>
</feature>
<reference evidence="8" key="3">
    <citation type="journal article" date="2010" name="Cell">
        <title>A tissue-specific atlas of mouse protein phosphorylation and expression.</title>
        <authorList>
            <person name="Huttlin E.L."/>
            <person name="Jedrychowski M.P."/>
            <person name="Elias J.E."/>
            <person name="Goswami T."/>
            <person name="Rad R."/>
            <person name="Beausoleil S.A."/>
            <person name="Villen J."/>
            <person name="Haas W."/>
            <person name="Sowa M.E."/>
            <person name="Gygi S.P."/>
        </authorList>
    </citation>
    <scope>IDENTIFICATION BY MASS SPECTROMETRY [LARGE SCALE ANALYSIS]</scope>
</reference>
<dbReference type="InterPro" id="IPR039915">
    <property type="entry name" value="TACC"/>
</dbReference>
<feature type="compositionally biased region" description="Low complexity" evidence="1">
    <location>
        <begin position="87"/>
        <end position="102"/>
    </location>
</feature>
<evidence type="ECO:0007829" key="7">
    <source>
        <dbReference type="PubMed" id="17242355"/>
    </source>
</evidence>
<dbReference type="VEuPathDB" id="HostDB:ENSMUSG00000030852"/>
<dbReference type="Proteomes" id="UP000000589">
    <property type="component" value="Chromosome 7"/>
</dbReference>
<dbReference type="MGI" id="MGI:1928899">
    <property type="gene designation" value="Tacc2"/>
</dbReference>
<dbReference type="AlphaFoldDB" id="A0A140LI64"/>
<keyword evidence="4" id="KW-1185">Reference proteome</keyword>
<dbReference type="GeneTree" id="ENSGT00940000157052"/>
<dbReference type="GO" id="GO:0007052">
    <property type="term" value="P:mitotic spindle organization"/>
    <property type="evidence" value="ECO:0007669"/>
    <property type="project" value="InterPro"/>
</dbReference>
<protein>
    <submittedName>
        <fullName evidence="2">Transforming, acidic coiled-coil containing protein 2</fullName>
    </submittedName>
</protein>
<accession>A0A140LI64</accession>
<dbReference type="Bgee" id="ENSMUSG00000030852">
    <property type="expression patterns" value="Expressed in hindlimb stylopod muscle and 262 other cell types or tissues"/>
</dbReference>
<reference evidence="2 4" key="2">
    <citation type="journal article" date="2009" name="PLoS Biol.">
        <title>Lineage-specific biology revealed by a finished genome assembly of the mouse.</title>
        <authorList>
            <consortium name="Mouse Genome Sequencing Consortium"/>
            <person name="Church D.M."/>
            <person name="Goodstadt L."/>
            <person name="Hillier L.W."/>
            <person name="Zody M.C."/>
            <person name="Goldstein S."/>
            <person name="She X."/>
            <person name="Bult C.J."/>
            <person name="Agarwala R."/>
            <person name="Cherry J.L."/>
            <person name="DiCuccio M."/>
            <person name="Hlavina W."/>
            <person name="Kapustin Y."/>
            <person name="Meric P."/>
            <person name="Maglott D."/>
            <person name="Birtle Z."/>
            <person name="Marques A.C."/>
            <person name="Graves T."/>
            <person name="Zhou S."/>
            <person name="Teague B."/>
            <person name="Potamousis K."/>
            <person name="Churas C."/>
            <person name="Place M."/>
            <person name="Herschleb J."/>
            <person name="Runnheim R."/>
            <person name="Forrest D."/>
            <person name="Amos-Landgraf J."/>
            <person name="Schwartz D.C."/>
            <person name="Cheng Z."/>
            <person name="Lindblad-Toh K."/>
            <person name="Eichler E.E."/>
            <person name="Ponting C.P."/>
        </authorList>
    </citation>
    <scope>NUCLEOTIDE SEQUENCE [LARGE SCALE GENOMIC DNA]</scope>
    <source>
        <strain evidence="2 4">C57BL/6J</strain>
    </source>
</reference>
<evidence type="ECO:0007829" key="8">
    <source>
        <dbReference type="PubMed" id="21183079"/>
    </source>
</evidence>
<feature type="region of interest" description="Disordered" evidence="1">
    <location>
        <begin position="1"/>
        <end position="223"/>
    </location>
</feature>
<dbReference type="Antibodypedia" id="46332">
    <property type="antibodies" value="282 antibodies from 20 providers"/>
</dbReference>
<dbReference type="ProteomicsDB" id="373963"/>
<gene>
    <name evidence="2 3" type="primary">Tacc2</name>
</gene>